<evidence type="ECO:0000256" key="6">
    <source>
        <dbReference type="ARBA" id="ARBA00022840"/>
    </source>
</evidence>
<evidence type="ECO:0000256" key="5">
    <source>
        <dbReference type="ARBA" id="ARBA00022741"/>
    </source>
</evidence>
<feature type="domain" description="Mur ligase central" evidence="10">
    <location>
        <begin position="117"/>
        <end position="288"/>
    </location>
</feature>
<dbReference type="InterPro" id="IPR004101">
    <property type="entry name" value="Mur_ligase_C"/>
</dbReference>
<organism evidence="11 12">
    <name type="scientific">Methylomarinovum caldicuralii</name>
    <dbReference type="NCBI Taxonomy" id="438856"/>
    <lineage>
        <taxon>Bacteria</taxon>
        <taxon>Pseudomonadati</taxon>
        <taxon>Pseudomonadota</taxon>
        <taxon>Gammaproteobacteria</taxon>
        <taxon>Methylococcales</taxon>
        <taxon>Methylothermaceae</taxon>
        <taxon>Methylomarinovum</taxon>
    </lineage>
</organism>
<keyword evidence="7 8" id="KW-0133">Cell shape</keyword>
<dbReference type="Pfam" id="PF02875">
    <property type="entry name" value="Mur_ligase_C"/>
    <property type="match status" value="1"/>
</dbReference>
<comment type="subcellular location">
    <subcellularLocation>
        <location evidence="1 7 8">Cytoplasm</location>
    </subcellularLocation>
</comment>
<dbReference type="EC" id="6.3.2.9" evidence="7 8"/>
<evidence type="ECO:0000256" key="8">
    <source>
        <dbReference type="RuleBase" id="RU003664"/>
    </source>
</evidence>
<comment type="catalytic activity">
    <reaction evidence="7 8">
        <text>UDP-N-acetyl-alpha-D-muramoyl-L-alanine + D-glutamate + ATP = UDP-N-acetyl-alpha-D-muramoyl-L-alanyl-D-glutamate + ADP + phosphate + H(+)</text>
        <dbReference type="Rhea" id="RHEA:16429"/>
        <dbReference type="ChEBI" id="CHEBI:15378"/>
        <dbReference type="ChEBI" id="CHEBI:29986"/>
        <dbReference type="ChEBI" id="CHEBI:30616"/>
        <dbReference type="ChEBI" id="CHEBI:43474"/>
        <dbReference type="ChEBI" id="CHEBI:83898"/>
        <dbReference type="ChEBI" id="CHEBI:83900"/>
        <dbReference type="ChEBI" id="CHEBI:456216"/>
        <dbReference type="EC" id="6.3.2.9"/>
    </reaction>
</comment>
<dbReference type="GO" id="GO:0005737">
    <property type="term" value="C:cytoplasm"/>
    <property type="evidence" value="ECO:0007669"/>
    <property type="project" value="UniProtKB-SubCell"/>
</dbReference>
<dbReference type="NCBIfam" id="TIGR01087">
    <property type="entry name" value="murD"/>
    <property type="match status" value="1"/>
</dbReference>
<name>A0AAU9CCS1_9GAMM</name>
<keyword evidence="5 7" id="KW-0547">Nucleotide-binding</keyword>
<dbReference type="GO" id="GO:0071555">
    <property type="term" value="P:cell wall organization"/>
    <property type="evidence" value="ECO:0007669"/>
    <property type="project" value="UniProtKB-KW"/>
</dbReference>
<comment type="similarity">
    <text evidence="7">Belongs to the MurCDEF family.</text>
</comment>
<evidence type="ECO:0000256" key="1">
    <source>
        <dbReference type="ARBA" id="ARBA00004496"/>
    </source>
</evidence>
<dbReference type="InterPro" id="IPR005762">
    <property type="entry name" value="MurD"/>
</dbReference>
<dbReference type="AlphaFoldDB" id="A0AAU9CCS1"/>
<dbReference type="InterPro" id="IPR036565">
    <property type="entry name" value="Mur-like_cat_sf"/>
</dbReference>
<comment type="pathway">
    <text evidence="2 7 8">Cell wall biogenesis; peptidoglycan biosynthesis.</text>
</comment>
<keyword evidence="7 8" id="KW-0132">Cell division</keyword>
<dbReference type="EMBL" id="AP024714">
    <property type="protein sequence ID" value="BCX80720.1"/>
    <property type="molecule type" value="Genomic_DNA"/>
</dbReference>
<evidence type="ECO:0000256" key="7">
    <source>
        <dbReference type="HAMAP-Rule" id="MF_00639"/>
    </source>
</evidence>
<evidence type="ECO:0000256" key="2">
    <source>
        <dbReference type="ARBA" id="ARBA00004752"/>
    </source>
</evidence>
<dbReference type="InterPro" id="IPR013221">
    <property type="entry name" value="Mur_ligase_cen"/>
</dbReference>
<keyword evidence="4 7" id="KW-0436">Ligase</keyword>
<dbReference type="SUPFAM" id="SSF53244">
    <property type="entry name" value="MurD-like peptide ligases, peptide-binding domain"/>
    <property type="match status" value="1"/>
</dbReference>
<keyword evidence="7 8" id="KW-0961">Cell wall biogenesis/degradation</keyword>
<dbReference type="SUPFAM" id="SSF53623">
    <property type="entry name" value="MurD-like peptide ligases, catalytic domain"/>
    <property type="match status" value="1"/>
</dbReference>
<dbReference type="Gene3D" id="3.40.50.720">
    <property type="entry name" value="NAD(P)-binding Rossmann-like Domain"/>
    <property type="match status" value="1"/>
</dbReference>
<keyword evidence="6 7" id="KW-0067">ATP-binding</keyword>
<dbReference type="Proteomes" id="UP001321825">
    <property type="component" value="Chromosome"/>
</dbReference>
<evidence type="ECO:0000256" key="4">
    <source>
        <dbReference type="ARBA" id="ARBA00022598"/>
    </source>
</evidence>
<keyword evidence="12" id="KW-1185">Reference proteome</keyword>
<dbReference type="RefSeq" id="WP_317705671.1">
    <property type="nucleotide sequence ID" value="NZ_AP024714.1"/>
</dbReference>
<dbReference type="GO" id="GO:0008764">
    <property type="term" value="F:UDP-N-acetylmuramoylalanine-D-glutamate ligase activity"/>
    <property type="evidence" value="ECO:0007669"/>
    <property type="project" value="UniProtKB-UniRule"/>
</dbReference>
<keyword evidence="7 8" id="KW-0131">Cell cycle</keyword>
<dbReference type="PANTHER" id="PTHR43692">
    <property type="entry name" value="UDP-N-ACETYLMURAMOYLALANINE--D-GLUTAMATE LIGASE"/>
    <property type="match status" value="1"/>
</dbReference>
<gene>
    <name evidence="7" type="primary">murD</name>
    <name evidence="11" type="ORF">MIT9_P0296</name>
</gene>
<dbReference type="Gene3D" id="3.40.1190.10">
    <property type="entry name" value="Mur-like, catalytic domain"/>
    <property type="match status" value="1"/>
</dbReference>
<dbReference type="PANTHER" id="PTHR43692:SF1">
    <property type="entry name" value="UDP-N-ACETYLMURAMOYLALANINE--D-GLUTAMATE LIGASE"/>
    <property type="match status" value="1"/>
</dbReference>
<protein>
    <recommendedName>
        <fullName evidence="7 8">UDP-N-acetylmuramoylalanine--D-glutamate ligase</fullName>
        <ecNumber evidence="7 8">6.3.2.9</ecNumber>
    </recommendedName>
    <alternativeName>
        <fullName evidence="7">D-glutamic acid-adding enzyme</fullName>
    </alternativeName>
    <alternativeName>
        <fullName evidence="7">UDP-N-acetylmuramoyl-L-alanyl-D-glutamate synthetase</fullName>
    </alternativeName>
</protein>
<accession>A0AAU9CCS1</accession>
<keyword evidence="3 7" id="KW-0963">Cytoplasm</keyword>
<keyword evidence="7 8" id="KW-0573">Peptidoglycan synthesis</keyword>
<dbReference type="Pfam" id="PF08245">
    <property type="entry name" value="Mur_ligase_M"/>
    <property type="match status" value="1"/>
</dbReference>
<dbReference type="SUPFAM" id="SSF51984">
    <property type="entry name" value="MurCD N-terminal domain"/>
    <property type="match status" value="1"/>
</dbReference>
<evidence type="ECO:0000256" key="3">
    <source>
        <dbReference type="ARBA" id="ARBA00022490"/>
    </source>
</evidence>
<dbReference type="InterPro" id="IPR036615">
    <property type="entry name" value="Mur_ligase_C_dom_sf"/>
</dbReference>
<dbReference type="GO" id="GO:0051301">
    <property type="term" value="P:cell division"/>
    <property type="evidence" value="ECO:0007669"/>
    <property type="project" value="UniProtKB-KW"/>
</dbReference>
<dbReference type="GO" id="GO:0009252">
    <property type="term" value="P:peptidoglycan biosynthetic process"/>
    <property type="evidence" value="ECO:0007669"/>
    <property type="project" value="UniProtKB-UniRule"/>
</dbReference>
<dbReference type="Pfam" id="PF21799">
    <property type="entry name" value="MurD-like_N"/>
    <property type="match status" value="1"/>
</dbReference>
<feature type="binding site" evidence="7">
    <location>
        <begin position="119"/>
        <end position="125"/>
    </location>
    <ligand>
        <name>ATP</name>
        <dbReference type="ChEBI" id="CHEBI:30616"/>
    </ligand>
</feature>
<comment type="function">
    <text evidence="7 8">Cell wall formation. Catalyzes the addition of glutamate to the nucleotide precursor UDP-N-acetylmuramoyl-L-alanine (UMA).</text>
</comment>
<feature type="domain" description="Mur ligase C-terminal" evidence="9">
    <location>
        <begin position="310"/>
        <end position="422"/>
    </location>
</feature>
<evidence type="ECO:0000259" key="10">
    <source>
        <dbReference type="Pfam" id="PF08245"/>
    </source>
</evidence>
<dbReference type="Gene3D" id="3.90.190.20">
    <property type="entry name" value="Mur ligase, C-terminal domain"/>
    <property type="match status" value="1"/>
</dbReference>
<evidence type="ECO:0000259" key="9">
    <source>
        <dbReference type="Pfam" id="PF02875"/>
    </source>
</evidence>
<proteinExistence type="inferred from homology"/>
<dbReference type="GO" id="GO:0005524">
    <property type="term" value="F:ATP binding"/>
    <property type="evidence" value="ECO:0007669"/>
    <property type="project" value="UniProtKB-UniRule"/>
</dbReference>
<reference evidence="12" key="1">
    <citation type="journal article" date="2024" name="Int. J. Syst. Evol. Microbiol.">
        <title>Methylomarinovum tepidoasis sp. nov., a moderately thermophilic methanotroph of the family Methylothermaceae isolated from a deep-sea hydrothermal field.</title>
        <authorList>
            <person name="Hirayama H."/>
            <person name="Takaki Y."/>
            <person name="Abe M."/>
            <person name="Miyazaki M."/>
            <person name="Uematsu K."/>
            <person name="Matsui Y."/>
            <person name="Takai K."/>
        </authorList>
    </citation>
    <scope>NUCLEOTIDE SEQUENCE [LARGE SCALE GENOMIC DNA]</scope>
    <source>
        <strain evidence="12">IT-9</strain>
    </source>
</reference>
<dbReference type="GO" id="GO:0008360">
    <property type="term" value="P:regulation of cell shape"/>
    <property type="evidence" value="ECO:0007669"/>
    <property type="project" value="UniProtKB-KW"/>
</dbReference>
<dbReference type="KEGG" id="mcau:MIT9_P0296"/>
<evidence type="ECO:0000313" key="12">
    <source>
        <dbReference type="Proteomes" id="UP001321825"/>
    </source>
</evidence>
<evidence type="ECO:0000313" key="11">
    <source>
        <dbReference type="EMBL" id="BCX80720.1"/>
    </source>
</evidence>
<dbReference type="HAMAP" id="MF_00639">
    <property type="entry name" value="MurD"/>
    <property type="match status" value="1"/>
</dbReference>
<sequence length="449" mass="47117">MTGLDALLGNEPRVAVVGLGRTGVSVLRYLHARGIDCLAADTRDRPPGLESVRQLPGVSVFTGGLSASILSWATHLVVSPGVPLDRPEIRATLERGVALVSDVDLFAAAAGAPVVAVTGSNGKSTVTTLVAEMAAASGLRVRAGGNLGVPALDLLDDACQLYVLELSSFQLERSRYLRPLAGAVLNLSPDHLDHHRNFAAYAAAKGRLLRWSRWRVVNTDDRQVMQLAGRQPQRLVQFSLDAGADWHLQTQGGQTWLARRGEPLLAAAEIPLRGRHNLANALAALALAEAAGLPGEAALSALRGFAGLPHRMQTVAEIDGVTWINDSKGTNVGATGAAIAGLAGPIVLLAGGDGKGADFTPLRAAAVGKVKAAILYGRDRQRLAEALAPAVPVTLVEDLDQAVAVARRQACAGDTVLLSPACASFDQFRDYQDRGDHFTALVQRWQSAA</sequence>